<dbReference type="PANTHER" id="PTHR47634">
    <property type="entry name" value="PROTEIN KINASE DOMAIN-CONTAINING PROTEIN-RELATED"/>
    <property type="match status" value="1"/>
</dbReference>
<proteinExistence type="predicted"/>
<evidence type="ECO:0000256" key="3">
    <source>
        <dbReference type="ARBA" id="ARBA00022679"/>
    </source>
</evidence>
<organism evidence="10 11">
    <name type="scientific">Colocasia esculenta</name>
    <name type="common">Wild taro</name>
    <name type="synonym">Arum esculentum</name>
    <dbReference type="NCBI Taxonomy" id="4460"/>
    <lineage>
        <taxon>Eukaryota</taxon>
        <taxon>Viridiplantae</taxon>
        <taxon>Streptophyta</taxon>
        <taxon>Embryophyta</taxon>
        <taxon>Tracheophyta</taxon>
        <taxon>Spermatophyta</taxon>
        <taxon>Magnoliopsida</taxon>
        <taxon>Liliopsida</taxon>
        <taxon>Araceae</taxon>
        <taxon>Aroideae</taxon>
        <taxon>Colocasieae</taxon>
        <taxon>Colocasia</taxon>
    </lineage>
</organism>
<evidence type="ECO:0000256" key="4">
    <source>
        <dbReference type="ARBA" id="ARBA00022741"/>
    </source>
</evidence>
<evidence type="ECO:0000313" key="10">
    <source>
        <dbReference type="EMBL" id="MQL98358.1"/>
    </source>
</evidence>
<feature type="compositionally biased region" description="Basic and acidic residues" evidence="9">
    <location>
        <begin position="107"/>
        <end position="117"/>
    </location>
</feature>
<keyword evidence="6" id="KW-0067">ATP-binding</keyword>
<dbReference type="InterPro" id="IPR051334">
    <property type="entry name" value="SRPK"/>
</dbReference>
<dbReference type="EMBL" id="NMUH01002175">
    <property type="protein sequence ID" value="MQL98358.1"/>
    <property type="molecule type" value="Genomic_DNA"/>
</dbReference>
<reference evidence="10" key="1">
    <citation type="submission" date="2017-07" db="EMBL/GenBank/DDBJ databases">
        <title>Taro Niue Genome Assembly and Annotation.</title>
        <authorList>
            <person name="Atibalentja N."/>
            <person name="Keating K."/>
            <person name="Fields C.J."/>
        </authorList>
    </citation>
    <scope>NUCLEOTIDE SEQUENCE</scope>
    <source>
        <strain evidence="10">Niue_2</strain>
        <tissue evidence="10">Leaf</tissue>
    </source>
</reference>
<name>A0A843VP24_COLES</name>
<comment type="caution">
    <text evidence="10">The sequence shown here is derived from an EMBL/GenBank/DDBJ whole genome shotgun (WGS) entry which is preliminary data.</text>
</comment>
<evidence type="ECO:0000256" key="9">
    <source>
        <dbReference type="SAM" id="MobiDB-lite"/>
    </source>
</evidence>
<evidence type="ECO:0000313" key="11">
    <source>
        <dbReference type="Proteomes" id="UP000652761"/>
    </source>
</evidence>
<dbReference type="Gene3D" id="1.10.510.10">
    <property type="entry name" value="Transferase(Phosphotransferase) domain 1"/>
    <property type="match status" value="1"/>
</dbReference>
<accession>A0A843VP24</accession>
<feature type="compositionally biased region" description="Polar residues" evidence="9">
    <location>
        <begin position="94"/>
        <end position="106"/>
    </location>
</feature>
<keyword evidence="5" id="KW-0418">Kinase</keyword>
<protein>
    <recommendedName>
        <fullName evidence="1">non-specific serine/threonine protein kinase</fullName>
        <ecNumber evidence="1">2.7.11.1</ecNumber>
    </recommendedName>
</protein>
<dbReference type="SUPFAM" id="SSF56112">
    <property type="entry name" value="Protein kinase-like (PK-like)"/>
    <property type="match status" value="1"/>
</dbReference>
<dbReference type="PANTHER" id="PTHR47634:SF9">
    <property type="entry name" value="PROTEIN KINASE DOMAIN-CONTAINING PROTEIN-RELATED"/>
    <property type="match status" value="1"/>
</dbReference>
<dbReference type="GO" id="GO:0005524">
    <property type="term" value="F:ATP binding"/>
    <property type="evidence" value="ECO:0007669"/>
    <property type="project" value="UniProtKB-KW"/>
</dbReference>
<sequence length="162" mass="18514">MMELLGMMPRKIALGGRYSRDFFNRYGELRHIRRLRFWPLNKVLVEKYEFSEQDANDMANFLVPILDFVPEKRPTSAQLLHHPWLDAGPLQLEPSRNTQSSVGASSRKNEEDDREAMAMELGNIAIDGPPKMVKDSHLSNKMGVRDPQPSNKLSKAPVNPSR</sequence>
<dbReference type="Proteomes" id="UP000652761">
    <property type="component" value="Unassembled WGS sequence"/>
</dbReference>
<dbReference type="EC" id="2.7.11.1" evidence="1"/>
<dbReference type="GO" id="GO:0000245">
    <property type="term" value="P:spliceosomal complex assembly"/>
    <property type="evidence" value="ECO:0007669"/>
    <property type="project" value="TreeGrafter"/>
</dbReference>
<comment type="catalytic activity">
    <reaction evidence="8">
        <text>L-seryl-[protein] + ATP = O-phospho-L-seryl-[protein] + ADP + H(+)</text>
        <dbReference type="Rhea" id="RHEA:17989"/>
        <dbReference type="Rhea" id="RHEA-COMP:9863"/>
        <dbReference type="Rhea" id="RHEA-COMP:11604"/>
        <dbReference type="ChEBI" id="CHEBI:15378"/>
        <dbReference type="ChEBI" id="CHEBI:29999"/>
        <dbReference type="ChEBI" id="CHEBI:30616"/>
        <dbReference type="ChEBI" id="CHEBI:83421"/>
        <dbReference type="ChEBI" id="CHEBI:456216"/>
        <dbReference type="EC" id="2.7.11.1"/>
    </reaction>
</comment>
<dbReference type="OrthoDB" id="783065at2759"/>
<keyword evidence="2" id="KW-0723">Serine/threonine-protein kinase</keyword>
<dbReference type="GO" id="GO:0004674">
    <property type="term" value="F:protein serine/threonine kinase activity"/>
    <property type="evidence" value="ECO:0007669"/>
    <property type="project" value="UniProtKB-KW"/>
</dbReference>
<evidence type="ECO:0000256" key="1">
    <source>
        <dbReference type="ARBA" id="ARBA00012513"/>
    </source>
</evidence>
<dbReference type="GO" id="GO:0050684">
    <property type="term" value="P:regulation of mRNA processing"/>
    <property type="evidence" value="ECO:0007669"/>
    <property type="project" value="TreeGrafter"/>
</dbReference>
<keyword evidence="3" id="KW-0808">Transferase</keyword>
<evidence type="ECO:0000256" key="5">
    <source>
        <dbReference type="ARBA" id="ARBA00022777"/>
    </source>
</evidence>
<feature type="region of interest" description="Disordered" evidence="9">
    <location>
        <begin position="87"/>
        <end position="162"/>
    </location>
</feature>
<dbReference type="InterPro" id="IPR011009">
    <property type="entry name" value="Kinase-like_dom_sf"/>
</dbReference>
<evidence type="ECO:0000256" key="8">
    <source>
        <dbReference type="ARBA" id="ARBA00048679"/>
    </source>
</evidence>
<evidence type="ECO:0000256" key="2">
    <source>
        <dbReference type="ARBA" id="ARBA00022527"/>
    </source>
</evidence>
<evidence type="ECO:0000256" key="6">
    <source>
        <dbReference type="ARBA" id="ARBA00022840"/>
    </source>
</evidence>
<keyword evidence="11" id="KW-1185">Reference proteome</keyword>
<evidence type="ECO:0000256" key="7">
    <source>
        <dbReference type="ARBA" id="ARBA00047899"/>
    </source>
</evidence>
<keyword evidence="4" id="KW-0547">Nucleotide-binding</keyword>
<dbReference type="AlphaFoldDB" id="A0A843VP24"/>
<gene>
    <name evidence="10" type="ORF">Taro_031066</name>
</gene>
<comment type="catalytic activity">
    <reaction evidence="7">
        <text>L-threonyl-[protein] + ATP = O-phospho-L-threonyl-[protein] + ADP + H(+)</text>
        <dbReference type="Rhea" id="RHEA:46608"/>
        <dbReference type="Rhea" id="RHEA-COMP:11060"/>
        <dbReference type="Rhea" id="RHEA-COMP:11605"/>
        <dbReference type="ChEBI" id="CHEBI:15378"/>
        <dbReference type="ChEBI" id="CHEBI:30013"/>
        <dbReference type="ChEBI" id="CHEBI:30616"/>
        <dbReference type="ChEBI" id="CHEBI:61977"/>
        <dbReference type="ChEBI" id="CHEBI:456216"/>
        <dbReference type="EC" id="2.7.11.1"/>
    </reaction>
</comment>